<organism evidence="1 2">
    <name type="scientific">Pseudomonas coronafaciens pv. porri</name>
    <dbReference type="NCBI Taxonomy" id="83964"/>
    <lineage>
        <taxon>Bacteria</taxon>
        <taxon>Pseudomonadati</taxon>
        <taxon>Pseudomonadota</taxon>
        <taxon>Gammaproteobacteria</taxon>
        <taxon>Pseudomonadales</taxon>
        <taxon>Pseudomonadaceae</taxon>
        <taxon>Pseudomonas</taxon>
        <taxon>Pseudomonas coronafaciens</taxon>
    </lineage>
</organism>
<evidence type="ECO:0000313" key="2">
    <source>
        <dbReference type="Proteomes" id="UP000037201"/>
    </source>
</evidence>
<name>A0ABR5JNZ4_9PSED</name>
<accession>A0ABR5JNZ4</accession>
<dbReference type="Proteomes" id="UP000037201">
    <property type="component" value="Unassembled WGS sequence"/>
</dbReference>
<reference evidence="1 2" key="1">
    <citation type="submission" date="2014-12" db="EMBL/GenBank/DDBJ databases">
        <authorList>
            <person name="Baeyen S."/>
        </authorList>
    </citation>
    <scope>NUCLEOTIDE SEQUENCE [LARGE SCALE GENOMIC DNA]</scope>
    <source>
        <strain evidence="1 2">LMG 28496</strain>
    </source>
</reference>
<reference evidence="1 2" key="2">
    <citation type="submission" date="2015-09" db="EMBL/GenBank/DDBJ databases">
        <title>Genome analysis of Pseudomonas syringae pv. porri LMG.</title>
        <authorList>
            <person name="Rombouts S."/>
        </authorList>
    </citation>
    <scope>NUCLEOTIDE SEQUENCE [LARGE SCALE GENOMIC DNA]</scope>
    <source>
        <strain evidence="1 2">LMG 28496</strain>
    </source>
</reference>
<keyword evidence="2" id="KW-1185">Reference proteome</keyword>
<proteinExistence type="predicted"/>
<comment type="caution">
    <text evidence="1">The sequence shown here is derived from an EMBL/GenBank/DDBJ whole genome shotgun (WGS) entry which is preliminary data.</text>
</comment>
<dbReference type="EMBL" id="JUEU01000142">
    <property type="protein sequence ID" value="KOP59247.1"/>
    <property type="molecule type" value="Genomic_DNA"/>
</dbReference>
<gene>
    <name evidence="1" type="ORF">OX90_12490</name>
</gene>
<dbReference type="RefSeq" id="WP_053479721.1">
    <property type="nucleotide sequence ID" value="NZ_JTHM01000016.1"/>
</dbReference>
<sequence>MTIQKMLNELIGLGFSQRGIADQVGTTQPTIYRATKGADIRYETGKAIERMHAQETTSALNKSAA</sequence>
<evidence type="ECO:0000313" key="1">
    <source>
        <dbReference type="EMBL" id="KOP59247.1"/>
    </source>
</evidence>
<protein>
    <submittedName>
        <fullName evidence="1">Prophage PssSM-02</fullName>
    </submittedName>
</protein>